<name>A0ABP5R240_9MICO</name>
<accession>A0ABP5R240</accession>
<evidence type="ECO:0000313" key="3">
    <source>
        <dbReference type="Proteomes" id="UP001500929"/>
    </source>
</evidence>
<organism evidence="2 3">
    <name type="scientific">Herbiconiux moechotypicola</name>
    <dbReference type="NCBI Taxonomy" id="637393"/>
    <lineage>
        <taxon>Bacteria</taxon>
        <taxon>Bacillati</taxon>
        <taxon>Actinomycetota</taxon>
        <taxon>Actinomycetes</taxon>
        <taxon>Micrococcales</taxon>
        <taxon>Microbacteriaceae</taxon>
        <taxon>Herbiconiux</taxon>
    </lineage>
</organism>
<evidence type="ECO:0000256" key="1">
    <source>
        <dbReference type="SAM" id="SignalP"/>
    </source>
</evidence>
<protein>
    <submittedName>
        <fullName evidence="2">Uncharacterized protein</fullName>
    </submittedName>
</protein>
<comment type="caution">
    <text evidence="2">The sequence shown here is derived from an EMBL/GenBank/DDBJ whole genome shotgun (WGS) entry which is preliminary data.</text>
</comment>
<dbReference type="Proteomes" id="UP001500929">
    <property type="component" value="Unassembled WGS sequence"/>
</dbReference>
<dbReference type="PROSITE" id="PS51257">
    <property type="entry name" value="PROKAR_LIPOPROTEIN"/>
    <property type="match status" value="1"/>
</dbReference>
<keyword evidence="3" id="KW-1185">Reference proteome</keyword>
<feature type="chain" id="PRO_5046570631" evidence="1">
    <location>
        <begin position="28"/>
        <end position="338"/>
    </location>
</feature>
<gene>
    <name evidence="2" type="ORF">GCM10009851_38990</name>
</gene>
<sequence>MRRLLLASLASAAVLITVAACSTGAPAPDDAPDGTATDSTSAAEAAPSIRDFDFGNTTWHQLMVAPSAAALIDGTAATANGTLSLGEIVYGDANGDGVEDAAVSVSLTGDTWAFHEWYLWLTGADGVPVQQPGSISSGSRCGTLAESVTPGQGGFVVVERVRTRADEDAGLPCSDPGTAVVERLVTARTADTLDCDSLVPSSRISKTAAEGQSIQSGSPSLVMIGSTTGERIPLEGLHCSIASDCLDGCAGGWGYAAIDDATRAAKEADLATFGFTATPSGTGTSYAYAGEANSMETDWYGSMHDLFDSGYWFYDYTYASPEVEVLRDIVLGALGPQS</sequence>
<proteinExistence type="predicted"/>
<reference evidence="3" key="1">
    <citation type="journal article" date="2019" name="Int. J. Syst. Evol. Microbiol.">
        <title>The Global Catalogue of Microorganisms (GCM) 10K type strain sequencing project: providing services to taxonomists for standard genome sequencing and annotation.</title>
        <authorList>
            <consortium name="The Broad Institute Genomics Platform"/>
            <consortium name="The Broad Institute Genome Sequencing Center for Infectious Disease"/>
            <person name="Wu L."/>
            <person name="Ma J."/>
        </authorList>
    </citation>
    <scope>NUCLEOTIDE SEQUENCE [LARGE SCALE GENOMIC DNA]</scope>
    <source>
        <strain evidence="3">JCM 16117</strain>
    </source>
</reference>
<dbReference type="EMBL" id="BAAAQY010000016">
    <property type="protein sequence ID" value="GAA2249607.1"/>
    <property type="molecule type" value="Genomic_DNA"/>
</dbReference>
<dbReference type="RefSeq" id="WP_259481652.1">
    <property type="nucleotide sequence ID" value="NZ_BAAAQY010000016.1"/>
</dbReference>
<dbReference type="SUPFAM" id="SSF117074">
    <property type="entry name" value="Hypothetical protein PA1324"/>
    <property type="match status" value="1"/>
</dbReference>
<evidence type="ECO:0000313" key="2">
    <source>
        <dbReference type="EMBL" id="GAA2249607.1"/>
    </source>
</evidence>
<feature type="signal peptide" evidence="1">
    <location>
        <begin position="1"/>
        <end position="27"/>
    </location>
</feature>
<keyword evidence="1" id="KW-0732">Signal</keyword>